<gene>
    <name evidence="3" type="ORF">PLEPLA_LOCUS3489</name>
</gene>
<keyword evidence="4" id="KW-1185">Reference proteome</keyword>
<reference evidence="3" key="1">
    <citation type="submission" date="2020-03" db="EMBL/GenBank/DDBJ databases">
        <authorList>
            <person name="Weist P."/>
        </authorList>
    </citation>
    <scope>NUCLEOTIDE SEQUENCE</scope>
</reference>
<evidence type="ECO:0000256" key="1">
    <source>
        <dbReference type="SAM" id="MobiDB-lite"/>
    </source>
</evidence>
<dbReference type="EMBL" id="CADEAL010000173">
    <property type="protein sequence ID" value="CAB1415771.1"/>
    <property type="molecule type" value="Genomic_DNA"/>
</dbReference>
<keyword evidence="2" id="KW-1133">Transmembrane helix</keyword>
<feature type="transmembrane region" description="Helical" evidence="2">
    <location>
        <begin position="12"/>
        <end position="30"/>
    </location>
</feature>
<protein>
    <submittedName>
        <fullName evidence="3">Uncharacterized protein</fullName>
    </submittedName>
</protein>
<sequence length="245" mass="27759">MASPFTELEALMIMFCLLVFALFTITGMFNEECGNSNGSRVVTFQDEARSHVNPSQTEIAMVHMSPEHITETRESSQRKLNRSHEPYGAVLQCRVWTLGFCCGISLLHQTRFPQTKEKVPQTPLPTQALLAPPLEGSLPLRWKHTKESDQRREIYKRTHLEIPGSTLVPGHGLKWRGGKKPFKDYMPRSNSDPETRSTLDDSQQKTHGKEVVNASLPVEPRTPEHKGITMGNKHPRAQMTTSIFR</sequence>
<keyword evidence="2" id="KW-0812">Transmembrane</keyword>
<dbReference type="AlphaFoldDB" id="A0A9N7Y7P1"/>
<organism evidence="3 4">
    <name type="scientific">Pleuronectes platessa</name>
    <name type="common">European plaice</name>
    <dbReference type="NCBI Taxonomy" id="8262"/>
    <lineage>
        <taxon>Eukaryota</taxon>
        <taxon>Metazoa</taxon>
        <taxon>Chordata</taxon>
        <taxon>Craniata</taxon>
        <taxon>Vertebrata</taxon>
        <taxon>Euteleostomi</taxon>
        <taxon>Actinopterygii</taxon>
        <taxon>Neopterygii</taxon>
        <taxon>Teleostei</taxon>
        <taxon>Neoteleostei</taxon>
        <taxon>Acanthomorphata</taxon>
        <taxon>Carangaria</taxon>
        <taxon>Pleuronectiformes</taxon>
        <taxon>Pleuronectoidei</taxon>
        <taxon>Pleuronectidae</taxon>
        <taxon>Pleuronectes</taxon>
    </lineage>
</organism>
<proteinExistence type="predicted"/>
<evidence type="ECO:0000313" key="4">
    <source>
        <dbReference type="Proteomes" id="UP001153269"/>
    </source>
</evidence>
<evidence type="ECO:0000313" key="3">
    <source>
        <dbReference type="EMBL" id="CAB1415771.1"/>
    </source>
</evidence>
<feature type="region of interest" description="Disordered" evidence="1">
    <location>
        <begin position="171"/>
        <end position="245"/>
    </location>
</feature>
<accession>A0A9N7Y7P1</accession>
<keyword evidence="2" id="KW-0472">Membrane</keyword>
<name>A0A9N7Y7P1_PLEPL</name>
<comment type="caution">
    <text evidence="3">The sequence shown here is derived from an EMBL/GenBank/DDBJ whole genome shotgun (WGS) entry which is preliminary data.</text>
</comment>
<evidence type="ECO:0000256" key="2">
    <source>
        <dbReference type="SAM" id="Phobius"/>
    </source>
</evidence>
<feature type="compositionally biased region" description="Basic and acidic residues" evidence="1">
    <location>
        <begin position="181"/>
        <end position="210"/>
    </location>
</feature>
<dbReference type="Proteomes" id="UP001153269">
    <property type="component" value="Unassembled WGS sequence"/>
</dbReference>